<sequence>MEAFGSSTALWGVRGGAPKVTSDSGAAVNSQGNDGSSRWPDSRDCGLAEYLGGCDYVLKLCTPPWAASFGASAAHSAVSQPFVRQVRQMRLRRRPSQDYRAEWARGNPSSRELGLSSRNRTAVLAPRGPLWPAKQKTGLTPQIPYSETTAQG</sequence>
<feature type="region of interest" description="Disordered" evidence="1">
    <location>
        <begin position="1"/>
        <end position="42"/>
    </location>
</feature>
<proteinExistence type="predicted"/>
<protein>
    <submittedName>
        <fullName evidence="2">Uncharacterized protein</fullName>
    </submittedName>
</protein>
<evidence type="ECO:0000313" key="2">
    <source>
        <dbReference type="EMBL" id="KAK4100269.1"/>
    </source>
</evidence>
<feature type="region of interest" description="Disordered" evidence="1">
    <location>
        <begin position="93"/>
        <end position="152"/>
    </location>
</feature>
<dbReference type="AlphaFoldDB" id="A0AAN6PYF8"/>
<reference evidence="2" key="1">
    <citation type="journal article" date="2023" name="Mol. Phylogenet. Evol.">
        <title>Genome-scale phylogeny and comparative genomics of the fungal order Sordariales.</title>
        <authorList>
            <person name="Hensen N."/>
            <person name="Bonometti L."/>
            <person name="Westerberg I."/>
            <person name="Brannstrom I.O."/>
            <person name="Guillou S."/>
            <person name="Cros-Aarteil S."/>
            <person name="Calhoun S."/>
            <person name="Haridas S."/>
            <person name="Kuo A."/>
            <person name="Mondo S."/>
            <person name="Pangilinan J."/>
            <person name="Riley R."/>
            <person name="LaButti K."/>
            <person name="Andreopoulos B."/>
            <person name="Lipzen A."/>
            <person name="Chen C."/>
            <person name="Yan M."/>
            <person name="Daum C."/>
            <person name="Ng V."/>
            <person name="Clum A."/>
            <person name="Steindorff A."/>
            <person name="Ohm R.A."/>
            <person name="Martin F."/>
            <person name="Silar P."/>
            <person name="Natvig D.O."/>
            <person name="Lalanne C."/>
            <person name="Gautier V."/>
            <person name="Ament-Velasquez S.L."/>
            <person name="Kruys A."/>
            <person name="Hutchinson M.I."/>
            <person name="Powell A.J."/>
            <person name="Barry K."/>
            <person name="Miller A.N."/>
            <person name="Grigoriev I.V."/>
            <person name="Debuchy R."/>
            <person name="Gladieux P."/>
            <person name="Hiltunen Thoren M."/>
            <person name="Johannesson H."/>
        </authorList>
    </citation>
    <scope>NUCLEOTIDE SEQUENCE</scope>
    <source>
        <strain evidence="2">CBS 757.83</strain>
    </source>
</reference>
<evidence type="ECO:0000313" key="3">
    <source>
        <dbReference type="Proteomes" id="UP001305647"/>
    </source>
</evidence>
<dbReference type="EMBL" id="MU863642">
    <property type="protein sequence ID" value="KAK4100269.1"/>
    <property type="molecule type" value="Genomic_DNA"/>
</dbReference>
<gene>
    <name evidence="2" type="ORF">N658DRAFT_105649</name>
</gene>
<evidence type="ECO:0000256" key="1">
    <source>
        <dbReference type="SAM" id="MobiDB-lite"/>
    </source>
</evidence>
<name>A0AAN6PYF8_9PEZI</name>
<keyword evidence="3" id="KW-1185">Reference proteome</keyword>
<feature type="compositionally biased region" description="Polar residues" evidence="1">
    <location>
        <begin position="21"/>
        <end position="36"/>
    </location>
</feature>
<comment type="caution">
    <text evidence="2">The sequence shown here is derived from an EMBL/GenBank/DDBJ whole genome shotgun (WGS) entry which is preliminary data.</text>
</comment>
<reference evidence="2" key="2">
    <citation type="submission" date="2023-05" db="EMBL/GenBank/DDBJ databases">
        <authorList>
            <consortium name="Lawrence Berkeley National Laboratory"/>
            <person name="Steindorff A."/>
            <person name="Hensen N."/>
            <person name="Bonometti L."/>
            <person name="Westerberg I."/>
            <person name="Brannstrom I.O."/>
            <person name="Guillou S."/>
            <person name="Cros-Aarteil S."/>
            <person name="Calhoun S."/>
            <person name="Haridas S."/>
            <person name="Kuo A."/>
            <person name="Mondo S."/>
            <person name="Pangilinan J."/>
            <person name="Riley R."/>
            <person name="Labutti K."/>
            <person name="Andreopoulos B."/>
            <person name="Lipzen A."/>
            <person name="Chen C."/>
            <person name="Yanf M."/>
            <person name="Daum C."/>
            <person name="Ng V."/>
            <person name="Clum A."/>
            <person name="Ohm R."/>
            <person name="Martin F."/>
            <person name="Silar P."/>
            <person name="Natvig D."/>
            <person name="Lalanne C."/>
            <person name="Gautier V."/>
            <person name="Ament-Velasquez S.L."/>
            <person name="Kruys A."/>
            <person name="Hutchinson M.I."/>
            <person name="Powell A.J."/>
            <person name="Barry K."/>
            <person name="Miller A.N."/>
            <person name="Grigoriev I.V."/>
            <person name="Debuchy R."/>
            <person name="Gladieux P."/>
            <person name="Thoren M.H."/>
            <person name="Johannesson H."/>
        </authorList>
    </citation>
    <scope>NUCLEOTIDE SEQUENCE</scope>
    <source>
        <strain evidence="2">CBS 757.83</strain>
    </source>
</reference>
<organism evidence="2 3">
    <name type="scientific">Parathielavia hyrcaniae</name>
    <dbReference type="NCBI Taxonomy" id="113614"/>
    <lineage>
        <taxon>Eukaryota</taxon>
        <taxon>Fungi</taxon>
        <taxon>Dikarya</taxon>
        <taxon>Ascomycota</taxon>
        <taxon>Pezizomycotina</taxon>
        <taxon>Sordariomycetes</taxon>
        <taxon>Sordariomycetidae</taxon>
        <taxon>Sordariales</taxon>
        <taxon>Chaetomiaceae</taxon>
        <taxon>Parathielavia</taxon>
    </lineage>
</organism>
<dbReference type="Proteomes" id="UP001305647">
    <property type="component" value="Unassembled WGS sequence"/>
</dbReference>
<feature type="compositionally biased region" description="Polar residues" evidence="1">
    <location>
        <begin position="137"/>
        <end position="152"/>
    </location>
</feature>
<accession>A0AAN6PYF8</accession>